<dbReference type="STRING" id="1166018.FAES_3485"/>
<dbReference type="PANTHER" id="PTHR44858:SF1">
    <property type="entry name" value="UDP-N-ACETYLGLUCOSAMINE--PEPTIDE N-ACETYLGLUCOSAMINYLTRANSFERASE SPINDLY-RELATED"/>
    <property type="match status" value="1"/>
</dbReference>
<dbReference type="Proteomes" id="UP000011058">
    <property type="component" value="Chromosome"/>
</dbReference>
<dbReference type="HOGENOM" id="CLU_966135_0_0_10"/>
<organism evidence="4 5">
    <name type="scientific">Fibrella aestuarina BUZ 2</name>
    <dbReference type="NCBI Taxonomy" id="1166018"/>
    <lineage>
        <taxon>Bacteria</taxon>
        <taxon>Pseudomonadati</taxon>
        <taxon>Bacteroidota</taxon>
        <taxon>Cytophagia</taxon>
        <taxon>Cytophagales</taxon>
        <taxon>Spirosomataceae</taxon>
        <taxon>Fibrella</taxon>
    </lineage>
</organism>
<sequence length="286" mass="31555">MIEFLTVASFVGYIIYLKYYADQRSEAEKQAEQLHDGILLYQTDQLAAALVYFNQALIEHPKFGVAYLYRARIYRALGDTDEALKDLTKAKSFDDTIADLHLETGQIHYEQGDYPTAFQDFDKAIFHGNTGEAYHWRGLTRQQIGQVTEASQDMARAEAALVAARDVLGLPNPKSQMFLDRSLLKHAGLTALNAAVLLFIIKQTSVIHWPYLVATASAAAIGFAEPRKGWVLALLQAFLLGVGYYVVVGPSPSSVDLEVELFSLYGAIGLTFVGSLLGSILKRAQA</sequence>
<dbReference type="KEGG" id="fae:FAES_3485"/>
<keyword evidence="3" id="KW-1133">Transmembrane helix</keyword>
<proteinExistence type="predicted"/>
<evidence type="ECO:0000256" key="1">
    <source>
        <dbReference type="ARBA" id="ARBA00022737"/>
    </source>
</evidence>
<gene>
    <name evidence="4" type="ORF">FAES_3485</name>
</gene>
<dbReference type="Gene3D" id="1.25.40.10">
    <property type="entry name" value="Tetratricopeptide repeat domain"/>
    <property type="match status" value="1"/>
</dbReference>
<dbReference type="GO" id="GO:0009279">
    <property type="term" value="C:cell outer membrane"/>
    <property type="evidence" value="ECO:0007669"/>
    <property type="project" value="TreeGrafter"/>
</dbReference>
<dbReference type="RefSeq" id="WP_015332591.1">
    <property type="nucleotide sequence ID" value="NC_020054.1"/>
</dbReference>
<dbReference type="GO" id="GO:0046813">
    <property type="term" value="P:receptor-mediated virion attachment to host cell"/>
    <property type="evidence" value="ECO:0007669"/>
    <property type="project" value="TreeGrafter"/>
</dbReference>
<keyword evidence="1" id="KW-0677">Repeat</keyword>
<dbReference type="InterPro" id="IPR011990">
    <property type="entry name" value="TPR-like_helical_dom_sf"/>
</dbReference>
<evidence type="ECO:0000313" key="5">
    <source>
        <dbReference type="Proteomes" id="UP000011058"/>
    </source>
</evidence>
<keyword evidence="3" id="KW-0812">Transmembrane</keyword>
<dbReference type="EMBL" id="HE796683">
    <property type="protein sequence ID" value="CCH01492.1"/>
    <property type="molecule type" value="Genomic_DNA"/>
</dbReference>
<dbReference type="SUPFAM" id="SSF48452">
    <property type="entry name" value="TPR-like"/>
    <property type="match status" value="1"/>
</dbReference>
<evidence type="ECO:0000256" key="3">
    <source>
        <dbReference type="SAM" id="Phobius"/>
    </source>
</evidence>
<dbReference type="OrthoDB" id="935503at2"/>
<evidence type="ECO:0000256" key="2">
    <source>
        <dbReference type="ARBA" id="ARBA00022803"/>
    </source>
</evidence>
<feature type="transmembrane region" description="Helical" evidence="3">
    <location>
        <begin position="231"/>
        <end position="250"/>
    </location>
</feature>
<reference evidence="4 5" key="1">
    <citation type="journal article" date="2012" name="J. Bacteriol.">
        <title>Genome Sequence of Fibrella aestuarina BUZ 2T, a Filamentous Marine Bacterium.</title>
        <authorList>
            <person name="Filippini M."/>
            <person name="Qi W."/>
            <person name="Blom J."/>
            <person name="Goesmann A."/>
            <person name="Smits T.H."/>
            <person name="Bagheri H.C."/>
        </authorList>
    </citation>
    <scope>NUCLEOTIDE SEQUENCE [LARGE SCALE GENOMIC DNA]</scope>
    <source>
        <strain evidence="5">BUZ 2T</strain>
    </source>
</reference>
<dbReference type="AlphaFoldDB" id="I0KBI9"/>
<dbReference type="Pfam" id="PF13432">
    <property type="entry name" value="TPR_16"/>
    <property type="match status" value="1"/>
</dbReference>
<protein>
    <submittedName>
        <fullName evidence="4">Uncharacterized protein</fullName>
    </submittedName>
</protein>
<evidence type="ECO:0000313" key="4">
    <source>
        <dbReference type="EMBL" id="CCH01492.1"/>
    </source>
</evidence>
<feature type="transmembrane region" description="Helical" evidence="3">
    <location>
        <begin position="207"/>
        <end position="224"/>
    </location>
</feature>
<dbReference type="InterPro" id="IPR019734">
    <property type="entry name" value="TPR_rpt"/>
</dbReference>
<dbReference type="PANTHER" id="PTHR44858">
    <property type="entry name" value="TETRATRICOPEPTIDE REPEAT PROTEIN 6"/>
    <property type="match status" value="1"/>
</dbReference>
<dbReference type="PATRIC" id="fig|1166018.3.peg.5262"/>
<dbReference type="SMART" id="SM00028">
    <property type="entry name" value="TPR"/>
    <property type="match status" value="3"/>
</dbReference>
<keyword evidence="5" id="KW-1185">Reference proteome</keyword>
<keyword evidence="2" id="KW-0802">TPR repeat</keyword>
<accession>I0KBI9</accession>
<keyword evidence="3" id="KW-0472">Membrane</keyword>
<dbReference type="eggNOG" id="COG0457">
    <property type="taxonomic scope" value="Bacteria"/>
</dbReference>
<feature type="transmembrane region" description="Helical" evidence="3">
    <location>
        <begin position="262"/>
        <end position="281"/>
    </location>
</feature>
<feature type="transmembrane region" description="Helical" evidence="3">
    <location>
        <begin position="183"/>
        <end position="201"/>
    </location>
</feature>
<dbReference type="InterPro" id="IPR050498">
    <property type="entry name" value="Ycf3"/>
</dbReference>
<name>I0KBI9_9BACT</name>